<evidence type="ECO:0000313" key="2">
    <source>
        <dbReference type="EMBL" id="VVC46317.1"/>
    </source>
</evidence>
<protein>
    <submittedName>
        <fullName evidence="2">Uncharacterized protein</fullName>
    </submittedName>
</protein>
<evidence type="ECO:0000313" key="3">
    <source>
        <dbReference type="Proteomes" id="UP000325440"/>
    </source>
</evidence>
<proteinExistence type="predicted"/>
<dbReference type="AlphaFoldDB" id="A0A5E4NR41"/>
<evidence type="ECO:0000256" key="1">
    <source>
        <dbReference type="SAM" id="MobiDB-lite"/>
    </source>
</evidence>
<dbReference type="Proteomes" id="UP000325440">
    <property type="component" value="Unassembled WGS sequence"/>
</dbReference>
<name>A0A5E4NR41_9HEMI</name>
<sequence>MRQLYYKVNSFRGGYRRQDKFLKNDDGSLLTNQEGKIEKWAEYFKKLINCEEPVDIFTYSFNKPNDNPCPAHIKGGNRTINQKAQKPQVTWER</sequence>
<feature type="region of interest" description="Disordered" evidence="1">
    <location>
        <begin position="71"/>
        <end position="93"/>
    </location>
</feature>
<gene>
    <name evidence="2" type="ORF">CINCED_3A019789</name>
</gene>
<feature type="compositionally biased region" description="Polar residues" evidence="1">
    <location>
        <begin position="78"/>
        <end position="93"/>
    </location>
</feature>
<organism evidence="2 3">
    <name type="scientific">Cinara cedri</name>
    <dbReference type="NCBI Taxonomy" id="506608"/>
    <lineage>
        <taxon>Eukaryota</taxon>
        <taxon>Metazoa</taxon>
        <taxon>Ecdysozoa</taxon>
        <taxon>Arthropoda</taxon>
        <taxon>Hexapoda</taxon>
        <taxon>Insecta</taxon>
        <taxon>Pterygota</taxon>
        <taxon>Neoptera</taxon>
        <taxon>Paraneoptera</taxon>
        <taxon>Hemiptera</taxon>
        <taxon>Sternorrhyncha</taxon>
        <taxon>Aphidomorpha</taxon>
        <taxon>Aphidoidea</taxon>
        <taxon>Aphididae</taxon>
        <taxon>Lachninae</taxon>
        <taxon>Cinara</taxon>
    </lineage>
</organism>
<keyword evidence="3" id="KW-1185">Reference proteome</keyword>
<dbReference type="OrthoDB" id="6770619at2759"/>
<dbReference type="EMBL" id="CABPRJ010002467">
    <property type="protein sequence ID" value="VVC46317.1"/>
    <property type="molecule type" value="Genomic_DNA"/>
</dbReference>
<accession>A0A5E4NR41</accession>
<reference evidence="2 3" key="1">
    <citation type="submission" date="2019-08" db="EMBL/GenBank/DDBJ databases">
        <authorList>
            <person name="Alioto T."/>
            <person name="Alioto T."/>
            <person name="Gomez Garrido J."/>
        </authorList>
    </citation>
    <scope>NUCLEOTIDE SEQUENCE [LARGE SCALE GENOMIC DNA]</scope>
</reference>